<name>A0A062U7Q4_9PROT</name>
<dbReference type="RefSeq" id="WP_051601613.1">
    <property type="nucleotide sequence ID" value="NZ_AWFF01000071.1"/>
</dbReference>
<dbReference type="Pfam" id="PF00072">
    <property type="entry name" value="Response_reg"/>
    <property type="match status" value="1"/>
</dbReference>
<keyword evidence="9" id="KW-1185">Reference proteome</keyword>
<feature type="domain" description="Response regulatory" evidence="7">
    <location>
        <begin position="6"/>
        <end position="121"/>
    </location>
</feature>
<dbReference type="CDD" id="cd06170">
    <property type="entry name" value="LuxR_C_like"/>
    <property type="match status" value="1"/>
</dbReference>
<dbReference type="PROSITE" id="PS50043">
    <property type="entry name" value="HTH_LUXR_2"/>
    <property type="match status" value="1"/>
</dbReference>
<proteinExistence type="predicted"/>
<dbReference type="eggNOG" id="COG2197">
    <property type="taxonomic scope" value="Bacteria"/>
</dbReference>
<dbReference type="PRINTS" id="PR00038">
    <property type="entry name" value="HTHLUXR"/>
</dbReference>
<dbReference type="PANTHER" id="PTHR43214:SF41">
    <property type="entry name" value="NITRATE_NITRITE RESPONSE REGULATOR PROTEIN NARP"/>
    <property type="match status" value="1"/>
</dbReference>
<dbReference type="SUPFAM" id="SSF52172">
    <property type="entry name" value="CheY-like"/>
    <property type="match status" value="1"/>
</dbReference>
<keyword evidence="2" id="KW-0805">Transcription regulation</keyword>
<dbReference type="InterPro" id="IPR058245">
    <property type="entry name" value="NreC/VraR/RcsB-like_REC"/>
</dbReference>
<comment type="caution">
    <text evidence="8">The sequence shown here is derived from an EMBL/GenBank/DDBJ whole genome shotgun (WGS) entry which is preliminary data.</text>
</comment>
<accession>A0A062U7Q4</accession>
<dbReference type="Gene3D" id="3.40.50.2300">
    <property type="match status" value="1"/>
</dbReference>
<dbReference type="InterPro" id="IPR016032">
    <property type="entry name" value="Sig_transdc_resp-reg_C-effctor"/>
</dbReference>
<dbReference type="GO" id="GO:0003677">
    <property type="term" value="F:DNA binding"/>
    <property type="evidence" value="ECO:0007669"/>
    <property type="project" value="UniProtKB-KW"/>
</dbReference>
<feature type="modified residue" description="4-aspartylphosphate" evidence="5">
    <location>
        <position position="57"/>
    </location>
</feature>
<sequence>MTEIVRVGILEDNFSMRAHFSKIVARSEKLSLAFAAETLLEARQMYQAHPSDICLVDLQLPDGSGLDFVADLQETKKTKALILTVLGDKVSVLAALQAGAQGYLLKDTPPSQIEQAIESVMCGDNPISPQAATHLLALLKTTAETEPLLPAAAESTITPREKDILVMFSRGLSYQETADVLEIKLNTVREYTKSIYRKLSVHSRNEAIFEALQSGLIDINP</sequence>
<dbReference type="STRING" id="1280946.HY29_18235"/>
<dbReference type="PANTHER" id="PTHR43214">
    <property type="entry name" value="TWO-COMPONENT RESPONSE REGULATOR"/>
    <property type="match status" value="1"/>
</dbReference>
<dbReference type="InterPro" id="IPR039420">
    <property type="entry name" value="WalR-like"/>
</dbReference>
<dbReference type="CDD" id="cd17535">
    <property type="entry name" value="REC_NarL-like"/>
    <property type="match status" value="1"/>
</dbReference>
<dbReference type="Pfam" id="PF00196">
    <property type="entry name" value="GerE"/>
    <property type="match status" value="1"/>
</dbReference>
<keyword evidence="3" id="KW-0238">DNA-binding</keyword>
<gene>
    <name evidence="8" type="ORF">HY29_18235</name>
</gene>
<dbReference type="GO" id="GO:0000160">
    <property type="term" value="P:phosphorelay signal transduction system"/>
    <property type="evidence" value="ECO:0007669"/>
    <property type="project" value="InterPro"/>
</dbReference>
<evidence type="ECO:0000256" key="3">
    <source>
        <dbReference type="ARBA" id="ARBA00023125"/>
    </source>
</evidence>
<dbReference type="InterPro" id="IPR001789">
    <property type="entry name" value="Sig_transdc_resp-reg_receiver"/>
</dbReference>
<dbReference type="AlphaFoldDB" id="A0A062U7Q4"/>
<organism evidence="8 9">
    <name type="scientific">Hyphomonas beringensis</name>
    <dbReference type="NCBI Taxonomy" id="1280946"/>
    <lineage>
        <taxon>Bacteria</taxon>
        <taxon>Pseudomonadati</taxon>
        <taxon>Pseudomonadota</taxon>
        <taxon>Alphaproteobacteria</taxon>
        <taxon>Hyphomonadales</taxon>
        <taxon>Hyphomonadaceae</taxon>
        <taxon>Hyphomonas</taxon>
    </lineage>
</organism>
<reference evidence="8 9" key="1">
    <citation type="journal article" date="2014" name="Antonie Van Leeuwenhoek">
        <title>Hyphomonas beringensis sp. nov. and Hyphomonas chukchiensis sp. nov., isolated from surface seawater of the Bering Sea and Chukchi Sea.</title>
        <authorList>
            <person name="Li C."/>
            <person name="Lai Q."/>
            <person name="Li G."/>
            <person name="Dong C."/>
            <person name="Wang J."/>
            <person name="Liao Y."/>
            <person name="Shao Z."/>
        </authorList>
    </citation>
    <scope>NUCLEOTIDE SEQUENCE [LARGE SCALE GENOMIC DNA]</scope>
    <source>
        <strain evidence="8 9">25B14_1</strain>
    </source>
</reference>
<dbReference type="InterPro" id="IPR011006">
    <property type="entry name" value="CheY-like_superfamily"/>
</dbReference>
<protein>
    <recommendedName>
        <fullName evidence="10">LuxR family transcriptional regulator</fullName>
    </recommendedName>
</protein>
<dbReference type="InterPro" id="IPR000792">
    <property type="entry name" value="Tscrpt_reg_LuxR_C"/>
</dbReference>
<evidence type="ECO:0000259" key="6">
    <source>
        <dbReference type="PROSITE" id="PS50043"/>
    </source>
</evidence>
<dbReference type="SMART" id="SM00448">
    <property type="entry name" value="REC"/>
    <property type="match status" value="1"/>
</dbReference>
<evidence type="ECO:0000313" key="9">
    <source>
        <dbReference type="Proteomes" id="UP000027037"/>
    </source>
</evidence>
<evidence type="ECO:0000256" key="4">
    <source>
        <dbReference type="ARBA" id="ARBA00023163"/>
    </source>
</evidence>
<dbReference type="SUPFAM" id="SSF46894">
    <property type="entry name" value="C-terminal effector domain of the bipartite response regulators"/>
    <property type="match status" value="1"/>
</dbReference>
<evidence type="ECO:0000256" key="5">
    <source>
        <dbReference type="PROSITE-ProRule" id="PRU00169"/>
    </source>
</evidence>
<keyword evidence="4" id="KW-0804">Transcription</keyword>
<evidence type="ECO:0000256" key="2">
    <source>
        <dbReference type="ARBA" id="ARBA00023015"/>
    </source>
</evidence>
<dbReference type="OrthoDB" id="5292887at2"/>
<feature type="domain" description="HTH luxR-type" evidence="6">
    <location>
        <begin position="150"/>
        <end position="215"/>
    </location>
</feature>
<dbReference type="Proteomes" id="UP000027037">
    <property type="component" value="Unassembled WGS sequence"/>
</dbReference>
<evidence type="ECO:0000256" key="1">
    <source>
        <dbReference type="ARBA" id="ARBA00022553"/>
    </source>
</evidence>
<evidence type="ECO:0000259" key="7">
    <source>
        <dbReference type="PROSITE" id="PS50110"/>
    </source>
</evidence>
<evidence type="ECO:0008006" key="10">
    <source>
        <dbReference type="Google" id="ProtNLM"/>
    </source>
</evidence>
<dbReference type="SMART" id="SM00421">
    <property type="entry name" value="HTH_LUXR"/>
    <property type="match status" value="1"/>
</dbReference>
<dbReference type="GO" id="GO:0006355">
    <property type="term" value="P:regulation of DNA-templated transcription"/>
    <property type="evidence" value="ECO:0007669"/>
    <property type="project" value="InterPro"/>
</dbReference>
<dbReference type="EMBL" id="AWFF01000071">
    <property type="protein sequence ID" value="KCZ52150.1"/>
    <property type="molecule type" value="Genomic_DNA"/>
</dbReference>
<dbReference type="PROSITE" id="PS50110">
    <property type="entry name" value="RESPONSE_REGULATORY"/>
    <property type="match status" value="1"/>
</dbReference>
<keyword evidence="1 5" id="KW-0597">Phosphoprotein</keyword>
<evidence type="ECO:0000313" key="8">
    <source>
        <dbReference type="EMBL" id="KCZ52150.1"/>
    </source>
</evidence>